<dbReference type="Pfam" id="PF02567">
    <property type="entry name" value="PhzC-PhzF"/>
    <property type="match status" value="1"/>
</dbReference>
<dbReference type="Gene3D" id="3.10.310.10">
    <property type="entry name" value="Diaminopimelate Epimerase, Chain A, domain 1"/>
    <property type="match status" value="2"/>
</dbReference>
<sequence length="308" mass="32791">MAQTNAPFLLLSAFATSAHTGNPAAVIIVPPNITLTDAKMQAIGKDLVQPMCAFVSPPRADTGGDYGIRWFNTENELPICLHATLAAAKAVWSSPGQFDEAADILKFRTAFGAVVSASRQGGEGGAIEITFPDAPTVQIAHDSPQGAKIRDVIAKAFGAQDTGEELEVRYMGHGTGQYAMYVLVDVAETGGFKLEGRKVMVDAFRESPFPINVITSAGDESNGESFVSRMFAPNSGCLEDHVCGSAHCLLTPYWAHKRGSSVAPSTPMKARQVSERGGILQVRWDPKLESVAVGGEVVLWARGEIDIQ</sequence>
<evidence type="ECO:0000256" key="1">
    <source>
        <dbReference type="ARBA" id="ARBA00008270"/>
    </source>
</evidence>
<name>A0A166IM25_9AGAM</name>
<feature type="signal peptide" evidence="3">
    <location>
        <begin position="1"/>
        <end position="20"/>
    </location>
</feature>
<accession>A0A166IM25</accession>
<gene>
    <name evidence="4" type="ORF">FIBSPDRAFT_827520</name>
</gene>
<dbReference type="GO" id="GO:0005737">
    <property type="term" value="C:cytoplasm"/>
    <property type="evidence" value="ECO:0007669"/>
    <property type="project" value="TreeGrafter"/>
</dbReference>
<evidence type="ECO:0000313" key="5">
    <source>
        <dbReference type="Proteomes" id="UP000076532"/>
    </source>
</evidence>
<proteinExistence type="inferred from homology"/>
<dbReference type="PIRSF" id="PIRSF016184">
    <property type="entry name" value="PhzC_PhzF"/>
    <property type="match status" value="1"/>
</dbReference>
<protein>
    <submittedName>
        <fullName evidence="4">Diaminopimelate epimerase-like protein</fullName>
    </submittedName>
</protein>
<dbReference type="STRING" id="436010.A0A166IM25"/>
<dbReference type="NCBIfam" id="TIGR00654">
    <property type="entry name" value="PhzF_family"/>
    <property type="match status" value="1"/>
</dbReference>
<organism evidence="4 5">
    <name type="scientific">Athelia psychrophila</name>
    <dbReference type="NCBI Taxonomy" id="1759441"/>
    <lineage>
        <taxon>Eukaryota</taxon>
        <taxon>Fungi</taxon>
        <taxon>Dikarya</taxon>
        <taxon>Basidiomycota</taxon>
        <taxon>Agaricomycotina</taxon>
        <taxon>Agaricomycetes</taxon>
        <taxon>Agaricomycetidae</taxon>
        <taxon>Atheliales</taxon>
        <taxon>Atheliaceae</taxon>
        <taxon>Athelia</taxon>
    </lineage>
</organism>
<comment type="similarity">
    <text evidence="1">Belongs to the PhzF family.</text>
</comment>
<dbReference type="EMBL" id="KV417559">
    <property type="protein sequence ID" value="KZP19974.1"/>
    <property type="molecule type" value="Genomic_DNA"/>
</dbReference>
<feature type="chain" id="PRO_5007875328" evidence="3">
    <location>
        <begin position="21"/>
        <end position="308"/>
    </location>
</feature>
<reference evidence="4 5" key="1">
    <citation type="journal article" date="2016" name="Mol. Biol. Evol.">
        <title>Comparative Genomics of Early-Diverging Mushroom-Forming Fungi Provides Insights into the Origins of Lignocellulose Decay Capabilities.</title>
        <authorList>
            <person name="Nagy L.G."/>
            <person name="Riley R."/>
            <person name="Tritt A."/>
            <person name="Adam C."/>
            <person name="Daum C."/>
            <person name="Floudas D."/>
            <person name="Sun H."/>
            <person name="Yadav J.S."/>
            <person name="Pangilinan J."/>
            <person name="Larsson K.H."/>
            <person name="Matsuura K."/>
            <person name="Barry K."/>
            <person name="Labutti K."/>
            <person name="Kuo R."/>
            <person name="Ohm R.A."/>
            <person name="Bhattacharya S.S."/>
            <person name="Shirouzu T."/>
            <person name="Yoshinaga Y."/>
            <person name="Martin F.M."/>
            <person name="Grigoriev I.V."/>
            <person name="Hibbett D.S."/>
        </authorList>
    </citation>
    <scope>NUCLEOTIDE SEQUENCE [LARGE SCALE GENOMIC DNA]</scope>
    <source>
        <strain evidence="4 5">CBS 109695</strain>
    </source>
</reference>
<dbReference type="InterPro" id="IPR003719">
    <property type="entry name" value="Phenazine_PhzF-like"/>
</dbReference>
<keyword evidence="5" id="KW-1185">Reference proteome</keyword>
<evidence type="ECO:0000256" key="3">
    <source>
        <dbReference type="SAM" id="SignalP"/>
    </source>
</evidence>
<evidence type="ECO:0000313" key="4">
    <source>
        <dbReference type="EMBL" id="KZP19974.1"/>
    </source>
</evidence>
<dbReference type="PANTHER" id="PTHR13774">
    <property type="entry name" value="PHENAZINE BIOSYNTHESIS PROTEIN"/>
    <property type="match status" value="1"/>
</dbReference>
<dbReference type="GO" id="GO:0016853">
    <property type="term" value="F:isomerase activity"/>
    <property type="evidence" value="ECO:0007669"/>
    <property type="project" value="UniProtKB-KW"/>
</dbReference>
<dbReference type="AlphaFoldDB" id="A0A166IM25"/>
<dbReference type="OrthoDB" id="75169at2759"/>
<dbReference type="Proteomes" id="UP000076532">
    <property type="component" value="Unassembled WGS sequence"/>
</dbReference>
<keyword evidence="2" id="KW-0413">Isomerase</keyword>
<evidence type="ECO:0000256" key="2">
    <source>
        <dbReference type="ARBA" id="ARBA00023235"/>
    </source>
</evidence>
<dbReference type="PANTHER" id="PTHR13774:SF17">
    <property type="entry name" value="PHENAZINE BIOSYNTHESIS-LIKE DOMAIN-CONTAINING PROTEIN"/>
    <property type="match status" value="1"/>
</dbReference>
<keyword evidence="3" id="KW-0732">Signal</keyword>
<dbReference type="SUPFAM" id="SSF54506">
    <property type="entry name" value="Diaminopimelate epimerase-like"/>
    <property type="match status" value="1"/>
</dbReference>